<dbReference type="SUPFAM" id="SSF46785">
    <property type="entry name" value="Winged helix' DNA-binding domain"/>
    <property type="match status" value="1"/>
</dbReference>
<sequence length="170" mass="18864">MNSEFTIAVHCLILLASAPDHLWNSESLSRKVHTHPARIRKIMSILRKRRLVSTKEGLGGGYRLDCDPGTCTLARIYRSTSCAALKLSWCSSGCMDDPDTSGIQQVMNQAFSGAEQILENYLEQWTLENLLEQVRKIRNGSSDRSGQEFVPSGSVQVNPIIQKNKIGGEV</sequence>
<dbReference type="GO" id="GO:0005829">
    <property type="term" value="C:cytosol"/>
    <property type="evidence" value="ECO:0007669"/>
    <property type="project" value="TreeGrafter"/>
</dbReference>
<dbReference type="PANTHER" id="PTHR33221:SF15">
    <property type="entry name" value="HTH-TYPE TRANSCRIPTIONAL REGULATOR YWGB-RELATED"/>
    <property type="match status" value="1"/>
</dbReference>
<gene>
    <name evidence="1" type="ORF">ABNN70_02010</name>
</gene>
<dbReference type="PROSITE" id="PS01332">
    <property type="entry name" value="HTH_RRF2_1"/>
    <property type="match status" value="1"/>
</dbReference>
<organism evidence="1">
    <name type="scientific">Sporolactobacillus sp. Y61</name>
    <dbReference type="NCBI Taxonomy" id="3160863"/>
    <lineage>
        <taxon>Bacteria</taxon>
        <taxon>Bacillati</taxon>
        <taxon>Bacillota</taxon>
        <taxon>Bacilli</taxon>
        <taxon>Bacillales</taxon>
        <taxon>Sporolactobacillaceae</taxon>
        <taxon>Sporolactobacillus</taxon>
    </lineage>
</organism>
<dbReference type="InterPro" id="IPR036388">
    <property type="entry name" value="WH-like_DNA-bd_sf"/>
</dbReference>
<dbReference type="EMBL" id="CP159510">
    <property type="protein sequence ID" value="XCJ17331.1"/>
    <property type="molecule type" value="Genomic_DNA"/>
</dbReference>
<evidence type="ECO:0000313" key="1">
    <source>
        <dbReference type="EMBL" id="XCJ17331.1"/>
    </source>
</evidence>
<protein>
    <submittedName>
        <fullName evidence="1">Rrf2 family transcriptional regulator</fullName>
    </submittedName>
</protein>
<dbReference type="InterPro" id="IPR036390">
    <property type="entry name" value="WH_DNA-bd_sf"/>
</dbReference>
<dbReference type="InterPro" id="IPR000944">
    <property type="entry name" value="Tscrpt_reg_Rrf2"/>
</dbReference>
<dbReference type="Gene3D" id="1.10.10.10">
    <property type="entry name" value="Winged helix-like DNA-binding domain superfamily/Winged helix DNA-binding domain"/>
    <property type="match status" value="1"/>
</dbReference>
<reference evidence="1" key="1">
    <citation type="submission" date="2024-06" db="EMBL/GenBank/DDBJ databases">
        <authorList>
            <person name="Fan A."/>
            <person name="Zhang F.Y."/>
            <person name="Zhang L."/>
        </authorList>
    </citation>
    <scope>NUCLEOTIDE SEQUENCE</scope>
    <source>
        <strain evidence="1">Y61</strain>
    </source>
</reference>
<dbReference type="RefSeq" id="WP_129929360.1">
    <property type="nucleotide sequence ID" value="NZ_CP159510.1"/>
</dbReference>
<dbReference type="GO" id="GO:0003700">
    <property type="term" value="F:DNA-binding transcription factor activity"/>
    <property type="evidence" value="ECO:0007669"/>
    <property type="project" value="TreeGrafter"/>
</dbReference>
<dbReference type="PROSITE" id="PS51197">
    <property type="entry name" value="HTH_RRF2_2"/>
    <property type="match status" value="1"/>
</dbReference>
<dbReference type="AlphaFoldDB" id="A0AAU8IHA3"/>
<proteinExistence type="predicted"/>
<dbReference type="Pfam" id="PF02082">
    <property type="entry name" value="Rrf2"/>
    <property type="match status" value="1"/>
</dbReference>
<dbReference type="PANTHER" id="PTHR33221">
    <property type="entry name" value="WINGED HELIX-TURN-HELIX TRANSCRIPTIONAL REGULATOR, RRF2 FAMILY"/>
    <property type="match status" value="1"/>
</dbReference>
<name>A0AAU8IHA3_9BACL</name>
<accession>A0AAU8IHA3</accession>
<dbReference type="InterPro" id="IPR030489">
    <property type="entry name" value="TR_Rrf2-type_CS"/>
</dbReference>